<evidence type="ECO:0000313" key="1">
    <source>
        <dbReference type="EMBL" id="RXK15570.1"/>
    </source>
</evidence>
<sequence length="109" mass="13016">MARLIILFLITLSFLKADIYEENCVTCHKQLPVSIDKFFYRYLLKYSSEKAVKFALFEYLKEPSKETTVMPEAFILRFDIKKPTTLDDKQLKQALDIYWDKYKVFGKLK</sequence>
<protein>
    <recommendedName>
        <fullName evidence="3">Cytochrome c domain-containing protein</fullName>
    </recommendedName>
</protein>
<dbReference type="Proteomes" id="UP000290092">
    <property type="component" value="Unassembled WGS sequence"/>
</dbReference>
<gene>
    <name evidence="1" type="ORF">CP985_07915</name>
</gene>
<accession>A0AAX2AHD9</accession>
<dbReference type="AlphaFoldDB" id="A0AAX2AHD9"/>
<dbReference type="EMBL" id="NXID01000025">
    <property type="protein sequence ID" value="RXK15570.1"/>
    <property type="molecule type" value="Genomic_DNA"/>
</dbReference>
<comment type="caution">
    <text evidence="1">The sequence shown here is derived from an EMBL/GenBank/DDBJ whole genome shotgun (WGS) entry which is preliminary data.</text>
</comment>
<dbReference type="RefSeq" id="WP_114842084.1">
    <property type="nucleotide sequence ID" value="NZ_CP031219.1"/>
</dbReference>
<proteinExistence type="predicted"/>
<reference evidence="1 2" key="1">
    <citation type="submission" date="2017-09" db="EMBL/GenBank/DDBJ databases">
        <title>Genomics of the genus Arcobacter.</title>
        <authorList>
            <person name="Perez-Cataluna A."/>
            <person name="Figueras M.J."/>
            <person name="Salas-Masso N."/>
        </authorList>
    </citation>
    <scope>NUCLEOTIDE SEQUENCE [LARGE SCALE GENOMIC DNA]</scope>
    <source>
        <strain evidence="1 2">CECT 7386</strain>
    </source>
</reference>
<evidence type="ECO:0000313" key="2">
    <source>
        <dbReference type="Proteomes" id="UP000290092"/>
    </source>
</evidence>
<name>A0AAX2AHD9_9BACT</name>
<organism evidence="1 2">
    <name type="scientific">Malaciobacter mytili LMG 24559</name>
    <dbReference type="NCBI Taxonomy" id="1032238"/>
    <lineage>
        <taxon>Bacteria</taxon>
        <taxon>Pseudomonadati</taxon>
        <taxon>Campylobacterota</taxon>
        <taxon>Epsilonproteobacteria</taxon>
        <taxon>Campylobacterales</taxon>
        <taxon>Arcobacteraceae</taxon>
        <taxon>Malaciobacter</taxon>
    </lineage>
</organism>
<keyword evidence="2" id="KW-1185">Reference proteome</keyword>
<dbReference type="KEGG" id="amyt:AMYT_1664"/>
<evidence type="ECO:0008006" key="3">
    <source>
        <dbReference type="Google" id="ProtNLM"/>
    </source>
</evidence>